<sequence length="88" mass="10360">KSLILMNYKQPKGGGKFRWGVVEDVRNTQEEPIALPSRYRWRELGRTFFRSKNLATVKTRKGLRAFYLERSKWKVKIPFVGSLVSPFI</sequence>
<name>A0A382IGW2_9ZZZZ</name>
<evidence type="ECO:0000313" key="1">
    <source>
        <dbReference type="EMBL" id="SVB98529.1"/>
    </source>
</evidence>
<dbReference type="EMBL" id="UINC01067142">
    <property type="protein sequence ID" value="SVB98529.1"/>
    <property type="molecule type" value="Genomic_DNA"/>
</dbReference>
<reference evidence="1" key="1">
    <citation type="submission" date="2018-05" db="EMBL/GenBank/DDBJ databases">
        <authorList>
            <person name="Lanie J.A."/>
            <person name="Ng W.-L."/>
            <person name="Kazmierczak K.M."/>
            <person name="Andrzejewski T.M."/>
            <person name="Davidsen T.M."/>
            <person name="Wayne K.J."/>
            <person name="Tettelin H."/>
            <person name="Glass J.I."/>
            <person name="Rusch D."/>
            <person name="Podicherti R."/>
            <person name="Tsui H.-C.T."/>
            <person name="Winkler M.E."/>
        </authorList>
    </citation>
    <scope>NUCLEOTIDE SEQUENCE</scope>
</reference>
<protein>
    <submittedName>
        <fullName evidence="1">Uncharacterized protein</fullName>
    </submittedName>
</protein>
<organism evidence="1">
    <name type="scientific">marine metagenome</name>
    <dbReference type="NCBI Taxonomy" id="408172"/>
    <lineage>
        <taxon>unclassified sequences</taxon>
        <taxon>metagenomes</taxon>
        <taxon>ecological metagenomes</taxon>
    </lineage>
</organism>
<dbReference type="AlphaFoldDB" id="A0A382IGW2"/>
<gene>
    <name evidence="1" type="ORF">METZ01_LOCUS251383</name>
</gene>
<proteinExistence type="predicted"/>
<accession>A0A382IGW2</accession>
<feature type="non-terminal residue" evidence="1">
    <location>
        <position position="1"/>
    </location>
</feature>